<protein>
    <submittedName>
        <fullName evidence="1">HK97-gp10 family putative phage morphogenesis protein</fullName>
    </submittedName>
</protein>
<dbReference type="Proteomes" id="UP001464923">
    <property type="component" value="Unassembled WGS sequence"/>
</dbReference>
<name>A0ABV1JS20_9PSEU</name>
<comment type="caution">
    <text evidence="1">The sequence shown here is derived from an EMBL/GenBank/DDBJ whole genome shotgun (WGS) entry which is preliminary data.</text>
</comment>
<dbReference type="Pfam" id="PF04883">
    <property type="entry name" value="HK97-gp10_like"/>
    <property type="match status" value="1"/>
</dbReference>
<accession>A0ABV1JS20</accession>
<keyword evidence="2" id="KW-1185">Reference proteome</keyword>
<dbReference type="RefSeq" id="WP_345652822.1">
    <property type="nucleotide sequence ID" value="NZ_BAABLY010000082.1"/>
</dbReference>
<evidence type="ECO:0000313" key="1">
    <source>
        <dbReference type="EMBL" id="MEQ3538746.1"/>
    </source>
</evidence>
<gene>
    <name evidence="1" type="ORF">WHI96_07930</name>
</gene>
<dbReference type="EMBL" id="JBEDNP010000004">
    <property type="protein sequence ID" value="MEQ3538746.1"/>
    <property type="molecule type" value="Genomic_DNA"/>
</dbReference>
<dbReference type="InterPro" id="IPR010064">
    <property type="entry name" value="HK97-gp10_tail"/>
</dbReference>
<evidence type="ECO:0000313" key="2">
    <source>
        <dbReference type="Proteomes" id="UP001464923"/>
    </source>
</evidence>
<organism evidence="1 2">
    <name type="scientific">Pseudonocardia tropica</name>
    <dbReference type="NCBI Taxonomy" id="681289"/>
    <lineage>
        <taxon>Bacteria</taxon>
        <taxon>Bacillati</taxon>
        <taxon>Actinomycetota</taxon>
        <taxon>Actinomycetes</taxon>
        <taxon>Pseudonocardiales</taxon>
        <taxon>Pseudonocardiaceae</taxon>
        <taxon>Pseudonocardia</taxon>
    </lineage>
</organism>
<sequence>MAFTANPSLAIEIQRASDDATARVARQVEARAAQLCPVDTGEMVKTIHTRRVSDAHYEVSVGTDHWPFVEYGTRYQRAQPFMRPSLTAVTLR</sequence>
<reference evidence="1 2" key="1">
    <citation type="submission" date="2024-03" db="EMBL/GenBank/DDBJ databases">
        <title>Draft genome sequence of Pseudonocardia tropica JCM 19149.</title>
        <authorList>
            <person name="Butdee W."/>
            <person name="Duangmal K."/>
        </authorList>
    </citation>
    <scope>NUCLEOTIDE SEQUENCE [LARGE SCALE GENOMIC DNA]</scope>
    <source>
        <strain evidence="1 2">JCM 19149</strain>
    </source>
</reference>
<proteinExistence type="predicted"/>
<dbReference type="NCBIfam" id="TIGR01725">
    <property type="entry name" value="phge_HK97_gp10"/>
    <property type="match status" value="1"/>
</dbReference>